<keyword evidence="2" id="KW-0408">Iron</keyword>
<comment type="caution">
    <text evidence="4">The sequence shown here is derived from an EMBL/GenBank/DDBJ whole genome shotgun (WGS) entry which is preliminary data.</text>
</comment>
<dbReference type="STRING" id="34103.SAMN05421778_1143"/>
<dbReference type="InterPro" id="IPR009078">
    <property type="entry name" value="Ferritin-like_SF"/>
</dbReference>
<dbReference type="Pfam" id="PF00210">
    <property type="entry name" value="Ferritin"/>
    <property type="match status" value="1"/>
</dbReference>
<name>A0A059KK39_9BURK</name>
<dbReference type="RefSeq" id="WP_162177993.1">
    <property type="nucleotide sequence ID" value="NZ_AZRA01000079.1"/>
</dbReference>
<proteinExistence type="predicted"/>
<dbReference type="eggNOG" id="COG2193">
    <property type="taxonomic scope" value="Bacteria"/>
</dbReference>
<keyword evidence="5" id="KW-1185">Reference proteome</keyword>
<dbReference type="GO" id="GO:0006879">
    <property type="term" value="P:intracellular iron ion homeostasis"/>
    <property type="evidence" value="ECO:0007669"/>
    <property type="project" value="UniProtKB-KW"/>
</dbReference>
<dbReference type="PANTHER" id="PTHR30295">
    <property type="entry name" value="BACTERIOFERRITIN"/>
    <property type="match status" value="1"/>
</dbReference>
<dbReference type="InterPro" id="IPR008331">
    <property type="entry name" value="Ferritin_DPS_dom"/>
</dbReference>
<evidence type="ECO:0000313" key="4">
    <source>
        <dbReference type="EMBL" id="KDB51463.1"/>
    </source>
</evidence>
<evidence type="ECO:0000259" key="3">
    <source>
        <dbReference type="Pfam" id="PF00210"/>
    </source>
</evidence>
<dbReference type="GO" id="GO:0008199">
    <property type="term" value="F:ferric iron binding"/>
    <property type="evidence" value="ECO:0007669"/>
    <property type="project" value="InterPro"/>
</dbReference>
<dbReference type="Proteomes" id="UP000026714">
    <property type="component" value="Unassembled WGS sequence"/>
</dbReference>
<sequence>MSSFLNRIFGPQSPDPLPIFPPLSRGGMKTDVVRSPDEHRDDFMPTTPMLPEDCSSSDVIQNNFFLASDKLRMLDRLLATQCVFMLRYRRNHGSAIVLGFPWIAENFLLNSNQALRNCDRLASRIVQLGGLPDYSPQYMDRRSHVRYEDLSNMNIIIGANLTAERAAMRFYRQMALLVGHRDETTRKVIDDMLRDAEKHVTALTAWMKK</sequence>
<dbReference type="PANTHER" id="PTHR30295:SF1">
    <property type="entry name" value="DNA PROTECTION DURING STARVATION PROTEIN"/>
    <property type="match status" value="1"/>
</dbReference>
<gene>
    <name evidence="4" type="ORF">X805_29830</name>
</gene>
<feature type="domain" description="Ferritin/DPS" evidence="3">
    <location>
        <begin position="74"/>
        <end position="208"/>
    </location>
</feature>
<dbReference type="InterPro" id="IPR012347">
    <property type="entry name" value="Ferritin-like"/>
</dbReference>
<accession>A0A059KK39</accession>
<protein>
    <recommendedName>
        <fullName evidence="3">Ferritin/DPS domain-containing protein</fullName>
    </recommendedName>
</protein>
<dbReference type="GO" id="GO:0020037">
    <property type="term" value="F:heme binding"/>
    <property type="evidence" value="ECO:0007669"/>
    <property type="project" value="TreeGrafter"/>
</dbReference>
<reference evidence="4 5" key="1">
    <citation type="journal article" date="2014" name="FEMS Microbiol. Ecol.">
        <title>Sphaerotilus natans encrusted with nanoball-shaped Fe(III) oxide minerals formed by nitrate-reducing mixotrophic Fe(II) oxidation.</title>
        <authorList>
            <person name="Park S."/>
            <person name="Kim D.H."/>
            <person name="Lee J.H."/>
            <person name="Hur H.G."/>
        </authorList>
    </citation>
    <scope>NUCLEOTIDE SEQUENCE [LARGE SCALE GENOMIC DNA]</scope>
    <source>
        <strain evidence="4 5">DSM 6575</strain>
    </source>
</reference>
<dbReference type="Gene3D" id="1.20.1260.10">
    <property type="match status" value="1"/>
</dbReference>
<keyword evidence="1" id="KW-0409">Iron storage</keyword>
<evidence type="ECO:0000256" key="2">
    <source>
        <dbReference type="ARBA" id="ARBA00023004"/>
    </source>
</evidence>
<dbReference type="CDD" id="cd00657">
    <property type="entry name" value="Ferritin_like"/>
    <property type="match status" value="1"/>
</dbReference>
<dbReference type="AlphaFoldDB" id="A0A059KK39"/>
<evidence type="ECO:0000313" key="5">
    <source>
        <dbReference type="Proteomes" id="UP000026714"/>
    </source>
</evidence>
<organism evidence="4 5">
    <name type="scientific">Sphaerotilus natans subsp. natans DSM 6575</name>
    <dbReference type="NCBI Taxonomy" id="1286631"/>
    <lineage>
        <taxon>Bacteria</taxon>
        <taxon>Pseudomonadati</taxon>
        <taxon>Pseudomonadota</taxon>
        <taxon>Betaproteobacteria</taxon>
        <taxon>Burkholderiales</taxon>
        <taxon>Sphaerotilaceae</taxon>
        <taxon>Sphaerotilus</taxon>
    </lineage>
</organism>
<evidence type="ECO:0000256" key="1">
    <source>
        <dbReference type="ARBA" id="ARBA00022434"/>
    </source>
</evidence>
<dbReference type="EMBL" id="AZRA01000079">
    <property type="protein sequence ID" value="KDB51463.1"/>
    <property type="molecule type" value="Genomic_DNA"/>
</dbReference>
<dbReference type="SUPFAM" id="SSF47240">
    <property type="entry name" value="Ferritin-like"/>
    <property type="match status" value="1"/>
</dbReference>
<dbReference type="GO" id="GO:0005829">
    <property type="term" value="C:cytosol"/>
    <property type="evidence" value="ECO:0007669"/>
    <property type="project" value="TreeGrafter"/>
</dbReference>
<dbReference type="GO" id="GO:0004322">
    <property type="term" value="F:ferroxidase activity"/>
    <property type="evidence" value="ECO:0007669"/>
    <property type="project" value="TreeGrafter"/>
</dbReference>